<dbReference type="GO" id="GO:0045944">
    <property type="term" value="P:positive regulation of transcription by RNA polymerase II"/>
    <property type="evidence" value="ECO:0007669"/>
    <property type="project" value="TreeGrafter"/>
</dbReference>
<feature type="compositionally biased region" description="Low complexity" evidence="10">
    <location>
        <begin position="2297"/>
        <end position="2307"/>
    </location>
</feature>
<accession>A0A5N6L4R7</accession>
<keyword evidence="2" id="KW-0479">Metal-binding</keyword>
<evidence type="ECO:0000256" key="8">
    <source>
        <dbReference type="ARBA" id="ARBA00023242"/>
    </source>
</evidence>
<feature type="compositionally biased region" description="Gly residues" evidence="10">
    <location>
        <begin position="1743"/>
        <end position="1756"/>
    </location>
</feature>
<evidence type="ECO:0000256" key="6">
    <source>
        <dbReference type="ARBA" id="ARBA00023125"/>
    </source>
</evidence>
<evidence type="ECO:0000256" key="7">
    <source>
        <dbReference type="ARBA" id="ARBA00023163"/>
    </source>
</evidence>
<dbReference type="FunFam" id="3.30.50.10:FF:000007">
    <property type="entry name" value="Nitrogen regulatory AreA, N-terminal"/>
    <property type="match status" value="1"/>
</dbReference>
<dbReference type="PANTHER" id="PTHR10071">
    <property type="entry name" value="TRANSCRIPTION FACTOR GATA FAMILY MEMBER"/>
    <property type="match status" value="1"/>
</dbReference>
<dbReference type="InterPro" id="IPR036864">
    <property type="entry name" value="Zn2-C6_fun-type_DNA-bd_sf"/>
</dbReference>
<keyword evidence="14" id="KW-1185">Reference proteome</keyword>
<keyword evidence="5" id="KW-0805">Transcription regulation</keyword>
<evidence type="ECO:0000256" key="5">
    <source>
        <dbReference type="ARBA" id="ARBA00023015"/>
    </source>
</evidence>
<comment type="caution">
    <text evidence="13">The sequence shown here is derived from an EMBL/GenBank/DDBJ whole genome shotgun (WGS) entry which is preliminary data.</text>
</comment>
<dbReference type="Gene3D" id="3.30.50.10">
    <property type="entry name" value="Erythroid Transcription Factor GATA-1, subunit A"/>
    <property type="match status" value="2"/>
</dbReference>
<dbReference type="Pfam" id="PF11951">
    <property type="entry name" value="Fungal_trans_2"/>
    <property type="match status" value="1"/>
</dbReference>
<feature type="compositionally biased region" description="Basic residues" evidence="10">
    <location>
        <begin position="1656"/>
        <end position="1671"/>
    </location>
</feature>
<feature type="region of interest" description="Disordered" evidence="10">
    <location>
        <begin position="1656"/>
        <end position="1815"/>
    </location>
</feature>
<evidence type="ECO:0000256" key="3">
    <source>
        <dbReference type="ARBA" id="ARBA00022771"/>
    </source>
</evidence>
<dbReference type="InterPro" id="IPR039355">
    <property type="entry name" value="Transcription_factor_GATA"/>
</dbReference>
<dbReference type="Gene3D" id="4.10.240.10">
    <property type="entry name" value="Zn(2)-C6 fungal-type DNA-binding domain"/>
    <property type="match status" value="1"/>
</dbReference>
<name>A0A5N6L4R7_9ROSI</name>
<feature type="compositionally biased region" description="Polar residues" evidence="10">
    <location>
        <begin position="2478"/>
        <end position="2495"/>
    </location>
</feature>
<feature type="compositionally biased region" description="Low complexity" evidence="10">
    <location>
        <begin position="2461"/>
        <end position="2477"/>
    </location>
</feature>
<evidence type="ECO:0000256" key="10">
    <source>
        <dbReference type="SAM" id="MobiDB-lite"/>
    </source>
</evidence>
<dbReference type="EMBL" id="VIBQ01000100">
    <property type="protein sequence ID" value="KAB8760604.1"/>
    <property type="molecule type" value="Genomic_DNA"/>
</dbReference>
<reference evidence="13 14" key="1">
    <citation type="submission" date="2019-06" db="EMBL/GenBank/DDBJ databases">
        <title>A chromosomal-level reference genome of Carpinus fangiana (Coryloideae, Betulaceae).</title>
        <authorList>
            <person name="Yang X."/>
            <person name="Wang Z."/>
            <person name="Zhang L."/>
            <person name="Hao G."/>
            <person name="Liu J."/>
            <person name="Yang Y."/>
        </authorList>
    </citation>
    <scope>NUCLEOTIDE SEQUENCE [LARGE SCALE GENOMIC DNA]</scope>
    <source>
        <strain evidence="13">Cfa_2016G</strain>
        <tissue evidence="13">Leaf</tissue>
    </source>
</reference>
<dbReference type="SUPFAM" id="SSF57701">
    <property type="entry name" value="Zn2/Cys6 DNA-binding domain"/>
    <property type="match status" value="1"/>
</dbReference>
<evidence type="ECO:0008006" key="15">
    <source>
        <dbReference type="Google" id="ProtNLM"/>
    </source>
</evidence>
<keyword evidence="6" id="KW-0238">DNA-binding</keyword>
<dbReference type="CDD" id="cd00202">
    <property type="entry name" value="ZnF_GATA"/>
    <property type="match status" value="2"/>
</dbReference>
<feature type="compositionally biased region" description="Acidic residues" evidence="10">
    <location>
        <begin position="2650"/>
        <end position="2661"/>
    </location>
</feature>
<feature type="region of interest" description="Disordered" evidence="10">
    <location>
        <begin position="792"/>
        <end position="813"/>
    </location>
</feature>
<dbReference type="GO" id="GO:0000122">
    <property type="term" value="P:negative regulation of transcription by RNA polymerase II"/>
    <property type="evidence" value="ECO:0007669"/>
    <property type="project" value="TreeGrafter"/>
</dbReference>
<dbReference type="InterPro" id="IPR001138">
    <property type="entry name" value="Zn2Cys6_DnaBD"/>
</dbReference>
<feature type="region of interest" description="Disordered" evidence="10">
    <location>
        <begin position="2134"/>
        <end position="2256"/>
    </location>
</feature>
<dbReference type="PROSITE" id="PS00344">
    <property type="entry name" value="GATA_ZN_FINGER_1"/>
    <property type="match status" value="2"/>
</dbReference>
<feature type="region of interest" description="Disordered" evidence="10">
    <location>
        <begin position="2288"/>
        <end position="2318"/>
    </location>
</feature>
<evidence type="ECO:0000259" key="11">
    <source>
        <dbReference type="PROSITE" id="PS50048"/>
    </source>
</evidence>
<keyword evidence="4" id="KW-0862">Zinc</keyword>
<feature type="domain" description="Zn(2)-C6 fungal-type" evidence="11">
    <location>
        <begin position="995"/>
        <end position="1023"/>
    </location>
</feature>
<evidence type="ECO:0000313" key="13">
    <source>
        <dbReference type="EMBL" id="KAB8760604.1"/>
    </source>
</evidence>
<keyword evidence="8" id="KW-0539">Nucleus</keyword>
<evidence type="ECO:0000259" key="12">
    <source>
        <dbReference type="PROSITE" id="PS50114"/>
    </source>
</evidence>
<evidence type="ECO:0000256" key="2">
    <source>
        <dbReference type="ARBA" id="ARBA00022723"/>
    </source>
</evidence>
<dbReference type="SMART" id="SM00401">
    <property type="entry name" value="ZnF_GATA"/>
    <property type="match status" value="2"/>
</dbReference>
<evidence type="ECO:0000313" key="14">
    <source>
        <dbReference type="Proteomes" id="UP000327013"/>
    </source>
</evidence>
<feature type="region of interest" description="Disordered" evidence="10">
    <location>
        <begin position="257"/>
        <end position="282"/>
    </location>
</feature>
<feature type="compositionally biased region" description="Low complexity" evidence="10">
    <location>
        <begin position="1776"/>
        <end position="1790"/>
    </location>
</feature>
<sequence>MRQHLLLPVRQGCVDAAVALADATPASPADASDAAEWSWLGLACAPAVTLLDIPPVPHTPPVPRAAVDHPLAGSYIPLVPAPPLRLHCYSCKMLSVQTASAMSAPGPPPPSDSLRFEYLPGFSDVEKGQRQPALRQHSPSSDLSPSDFRAYNRIAELMELYHNNFRHTFRTFYHAASSTSPSSSGPTVKQVVALGLTFLHNLREHEATEDRRLFPLLSTRMPAFYDASYATTAATIPPSSVPSPFAPAGHVPKTFGPGPPSGAPLHRAPPPASTSWPPSLGHQHRHLNEHALRIEKYLTECREGRRELLRDELTRELNSFGGVLFSHLDEEVRELGADRMRLYWTVEEYKRRPTETESVGLLRACERAPSAVQEFFFCLTAPRCSVTCAIRVWNKSSDGGGVDHHAYSDGIRRALAGPQHAGSNFVLFLSDTSSVLSVGADGSGIYILVPKNGSSPFHLLEPLVPIALRALGSAVLARRTSASRSCSRRGRRRYILVATAIPDPRAQQVLRDACPPRLGQQRATALRPRRALVLQCRLLGRAAQRSDPQRRRVGVEPGCAVCVDAQAAQDGIEQRARVVCIDDGPEGICVEGMRSGEVDVRERGGGEDGAPEVVQRRRGRAEGLAVCFEGREQGPRGGELGIRERDVGEDGGPGAGVMRRGGIDVGWGGVQGEAGGEVLQGRLWTKGISGRGCGEVFELEGGGALCCYGETVAVAVGVGWELEQAHGLLITRIRDGNGGHGDECCCCCCRRKTSKEMCSSEHRLAEGGSGRTQREEGQAHWRQEDASCTRVWVSRPPPVTPGSSPRGAEQQHCPPWWGRDQQRLVLQKAPDRSASSGALGFRMHNGDREARVHPEGPACLPLFPQFRLVVGVCSGSRSLGLPDPVRSVCPDHGVIALVVLPALPGDCPRTRVKDRDVRVVISCRTRRPARRALHRKLWSSILPLAELGSQATASTSSLSNGVCSLAHSQPSLHVTLLLPRRSSTMPPPPELADKRCHTCRRRRVVCDRLVPQCLKCTKAGVECLGYGKLVLWNTGVASRGKMMGKTFSQAPQAASASASASAEAADSSKAVVSVRAPPVDPLFQDLNDKSRFYLHHFAVHVCRDFVQRDIPGRNSARSLVQLSRQHPALLHVAIASSAHHLYNLVSVSDTVWMQEVVPWPPCALDRPSSDVTSRRTKYLEDALSAEEKGYRLLITALQAPDPDVNAILAAILLFVTSELIQSGKDRWRAHIDAAIRILKQLDTPGLALRGQPSSDSLSLREWLASELVVYIVLASTLSTSNNATVLPDNHSWLQAVLLRAEENNYLSCPATLLRVLLASSNIAHRFPPPTPLPESTIDTALPSSIPHSPPPPQTPLAEAVALLQIVNAFDPAAWAVEVEKRTSFADFESRMHIASAHKIAVRLYISRACPTIAMSVAVLHDATRQTRASLASAIIKHLGHIKPTDPLFKATPWPTFVAGAESEHEEEWDWVLKRLETAWTNVPWGYVRSEMELLKTIWEDKRTWMYSSAAESGLGFDWVQKTDLRLGPPDRIPLPPRIILQVALRIRQPIARPRRLPGIHVPANPTTAAIAHHAQRMRHHAHRPPPIARTPLRLRQIRLRPALHHLDRIRARPAPAIRHVEAPIHAHQHIQQHDTRLDAEPSRVERRFVQIPWRRRRCRGLHPQRRGRQKRNGGTERGAHRQQRRRGKQQRNLRAEAPGAELVDVDAAGDKSDEQSDDERHCGDGGEADEGGALEGSVAGVDARGGGVGLMEGGGDGGEEGEEGEEERGGDEQRSGRGVPAEEGVAGAEEALGEKKVDDVEDDGAGGDEDLRGEGEGGVCGFRGWRWRRGRGHTKRGDGEHEFVIVLAVHNEESNVGESDGEKEQEEDHGNRDIWDFGRLVLLTIDWRDRHHNKGSRKSKGYIMNFQILVYRALVAASGGGGGPRACIGWRGKDRRQDQLTGQLGCCKLRPPIRQPEATTRIPDMHHVGMSSCIVKMSSEMCNPTPWPSGEVGEIGACKLYDLSRNHVELAEPCVPGQLELFCQTQSSRGCAHECRRCPHPSAQASEEESGLRQHHVRASPPLAAAGLETGAAGQSQLLESPPPLAHVTPCLMSAQVTAPRGVHVDMSLRAPPQDYKRQRSREEIELAESLLDHRQGSRDATRHFSQDQQSSTHQQHPPSHQDQTQQQQQQQQPQDQHHRQQPQPQTHEERHTAQPSDPPRPQPQQQQQQQQHQTSEFAQATYPLHPHPSLRQSDDQSPNRDSPAPLVSPNGQRCSNCGTTKTPLWRRSQLGQTICNACGLYEKARNTARPPNLKRPPSYAPAYPASQGDASHGPATYVSAESQPCQGTCPGGGKCNGTGGHAACDGCPAFNNRVSKTAQMALNQAQRSSPSRGNLQSEHSAQDTHQPDNAENVVIACQNCHTTTTPLWRRDMDGHTICNACGLYYKLHGQHRPVEMKKSFIKRRKRVAPALGGQDTQHLSAASASPVSTSPEAPSSFPSHTQQRDPWTPTWTPRNHTRNPMEPQHNIDPTLDRSRHPPPVDFTQYNPSPHHSTPHRLSDPPSQYPPHPDSSARQERTYAFASPIPASPKRRRSNDPPAPPSTYSSSHEQAHDAVPLPPRPTQAATPAPHIENAVSATTNPATAEESEDRLSKRLKREQLKEKMRRMQQEIDEMGGSEGEN</sequence>
<dbReference type="GO" id="GO:0000981">
    <property type="term" value="F:DNA-binding transcription factor activity, RNA polymerase II-specific"/>
    <property type="evidence" value="ECO:0007669"/>
    <property type="project" value="InterPro"/>
</dbReference>
<feature type="compositionally biased region" description="Basic and acidic residues" evidence="10">
    <location>
        <begin position="2629"/>
        <end position="2649"/>
    </location>
</feature>
<comment type="subcellular location">
    <subcellularLocation>
        <location evidence="1">Nucleus</location>
    </subcellularLocation>
</comment>
<feature type="compositionally biased region" description="Basic and acidic residues" evidence="10">
    <location>
        <begin position="1708"/>
        <end position="1724"/>
    </location>
</feature>
<proteinExistence type="predicted"/>
<dbReference type="Proteomes" id="UP000327013">
    <property type="component" value="Unassembled WGS sequence"/>
</dbReference>
<feature type="region of interest" description="Disordered" evidence="10">
    <location>
        <begin position="1851"/>
        <end position="1870"/>
    </location>
</feature>
<dbReference type="SMART" id="SM00066">
    <property type="entry name" value="GAL4"/>
    <property type="match status" value="1"/>
</dbReference>
<dbReference type="InterPro" id="IPR000679">
    <property type="entry name" value="Znf_GATA"/>
</dbReference>
<dbReference type="Pfam" id="PF00172">
    <property type="entry name" value="Zn_clus"/>
    <property type="match status" value="1"/>
</dbReference>
<protein>
    <recommendedName>
        <fullName evidence="15">Zn(2)-C6 fungal-type domain-containing protein</fullName>
    </recommendedName>
</protein>
<feature type="region of interest" description="Disordered" evidence="10">
    <location>
        <begin position="2362"/>
        <end position="2387"/>
    </location>
</feature>
<feature type="compositionally biased region" description="Pro residues" evidence="10">
    <location>
        <begin position="257"/>
        <end position="272"/>
    </location>
</feature>
<evidence type="ECO:0000256" key="1">
    <source>
        <dbReference type="ARBA" id="ARBA00004123"/>
    </source>
</evidence>
<dbReference type="PROSITE" id="PS50048">
    <property type="entry name" value="ZN2_CY6_FUNGAL_2"/>
    <property type="match status" value="1"/>
</dbReference>
<keyword evidence="7" id="KW-0804">Transcription</keyword>
<feature type="domain" description="GATA-type" evidence="12">
    <location>
        <begin position="2398"/>
        <end position="2445"/>
    </location>
</feature>
<feature type="region of interest" description="Disordered" evidence="10">
    <location>
        <begin position="2450"/>
        <end position="2661"/>
    </location>
</feature>
<dbReference type="GO" id="GO:0000978">
    <property type="term" value="F:RNA polymerase II cis-regulatory region sequence-specific DNA binding"/>
    <property type="evidence" value="ECO:0007669"/>
    <property type="project" value="TreeGrafter"/>
</dbReference>
<dbReference type="GO" id="GO:0005634">
    <property type="term" value="C:nucleus"/>
    <property type="evidence" value="ECO:0007669"/>
    <property type="project" value="UniProtKB-SubCell"/>
</dbReference>
<evidence type="ECO:0000256" key="4">
    <source>
        <dbReference type="ARBA" id="ARBA00022833"/>
    </source>
</evidence>
<feature type="compositionally biased region" description="Basic residues" evidence="10">
    <location>
        <begin position="1680"/>
        <end position="1691"/>
    </location>
</feature>
<dbReference type="PROSITE" id="PS50114">
    <property type="entry name" value="GATA_ZN_FINGER_2"/>
    <property type="match status" value="2"/>
</dbReference>
<dbReference type="InterPro" id="IPR013088">
    <property type="entry name" value="Znf_NHR/GATA"/>
</dbReference>
<dbReference type="PRINTS" id="PR00619">
    <property type="entry name" value="GATAZNFINGER"/>
</dbReference>
<feature type="compositionally biased region" description="Acidic residues" evidence="10">
    <location>
        <begin position="1757"/>
        <end position="1769"/>
    </location>
</feature>
<dbReference type="OrthoDB" id="1939267at2759"/>
<dbReference type="Pfam" id="PF00320">
    <property type="entry name" value="GATA"/>
    <property type="match status" value="2"/>
</dbReference>
<dbReference type="PANTHER" id="PTHR10071:SF335">
    <property type="entry name" value="IRON-SENSING TRANSCRIPTIONAL REPRESSOR-RELATED"/>
    <property type="match status" value="1"/>
</dbReference>
<feature type="compositionally biased region" description="Basic and acidic residues" evidence="10">
    <location>
        <begin position="1860"/>
        <end position="1870"/>
    </location>
</feature>
<feature type="compositionally biased region" description="Basic and acidic residues" evidence="10">
    <location>
        <begin position="2134"/>
        <end position="2146"/>
    </location>
</feature>
<feature type="compositionally biased region" description="Acidic residues" evidence="10">
    <location>
        <begin position="1799"/>
        <end position="1808"/>
    </location>
</feature>
<dbReference type="InterPro" id="IPR021858">
    <property type="entry name" value="Fun_TF"/>
</dbReference>
<feature type="compositionally biased region" description="Low complexity" evidence="10">
    <location>
        <begin position="2147"/>
        <end position="2175"/>
    </location>
</feature>
<dbReference type="GO" id="GO:0008270">
    <property type="term" value="F:zinc ion binding"/>
    <property type="evidence" value="ECO:0007669"/>
    <property type="project" value="UniProtKB-KW"/>
</dbReference>
<dbReference type="SUPFAM" id="SSF57716">
    <property type="entry name" value="Glucocorticoid receptor-like (DNA-binding domain)"/>
    <property type="match status" value="2"/>
</dbReference>
<gene>
    <name evidence="13" type="ORF">FH972_026596</name>
</gene>
<feature type="compositionally biased region" description="Low complexity" evidence="10">
    <location>
        <begin position="2204"/>
        <end position="2214"/>
    </location>
</feature>
<evidence type="ECO:0000256" key="9">
    <source>
        <dbReference type="PROSITE-ProRule" id="PRU00094"/>
    </source>
</evidence>
<organism evidence="13 14">
    <name type="scientific">Carpinus fangiana</name>
    <dbReference type="NCBI Taxonomy" id="176857"/>
    <lineage>
        <taxon>Eukaryota</taxon>
        <taxon>Viridiplantae</taxon>
        <taxon>Streptophyta</taxon>
        <taxon>Embryophyta</taxon>
        <taxon>Tracheophyta</taxon>
        <taxon>Spermatophyta</taxon>
        <taxon>Magnoliopsida</taxon>
        <taxon>eudicotyledons</taxon>
        <taxon>Gunneridae</taxon>
        <taxon>Pentapetalae</taxon>
        <taxon>rosids</taxon>
        <taxon>fabids</taxon>
        <taxon>Fagales</taxon>
        <taxon>Betulaceae</taxon>
        <taxon>Carpinus</taxon>
    </lineage>
</organism>
<feature type="domain" description="GATA-type" evidence="12">
    <location>
        <begin position="2249"/>
        <end position="2296"/>
    </location>
</feature>
<keyword evidence="3 9" id="KW-0863">Zinc-finger</keyword>
<feature type="compositionally biased region" description="Polar residues" evidence="10">
    <location>
        <begin position="2362"/>
        <end position="2380"/>
    </location>
</feature>